<reference evidence="2 3" key="1">
    <citation type="submission" date="2020-08" db="EMBL/GenBank/DDBJ databases">
        <title>Sequencing the genomes of 1000 actinobacteria strains.</title>
        <authorList>
            <person name="Klenk H.-P."/>
        </authorList>
    </citation>
    <scope>NUCLEOTIDE SEQUENCE [LARGE SCALE GENOMIC DNA]</scope>
    <source>
        <strain evidence="2 3">DSM 45084</strain>
    </source>
</reference>
<evidence type="ECO:0008006" key="4">
    <source>
        <dbReference type="Google" id="ProtNLM"/>
    </source>
</evidence>
<dbReference type="Proteomes" id="UP000542674">
    <property type="component" value="Unassembled WGS sequence"/>
</dbReference>
<feature type="chain" id="PRO_5031570492" description="HAF family extracellular repeat protein" evidence="1">
    <location>
        <begin position="25"/>
        <end position="368"/>
    </location>
</feature>
<protein>
    <recommendedName>
        <fullName evidence="4">HAF family extracellular repeat protein</fullName>
    </recommendedName>
</protein>
<keyword evidence="1" id="KW-0732">Signal</keyword>
<dbReference type="EMBL" id="JACHJS010000001">
    <property type="protein sequence ID" value="MBB4965597.1"/>
    <property type="molecule type" value="Genomic_DNA"/>
</dbReference>
<feature type="signal peptide" evidence="1">
    <location>
        <begin position="1"/>
        <end position="24"/>
    </location>
</feature>
<proteinExistence type="predicted"/>
<comment type="caution">
    <text evidence="2">The sequence shown here is derived from an EMBL/GenBank/DDBJ whole genome shotgun (WGS) entry which is preliminary data.</text>
</comment>
<gene>
    <name evidence="2" type="ORF">F4559_002956</name>
</gene>
<dbReference type="RefSeq" id="WP_184669199.1">
    <property type="nucleotide sequence ID" value="NZ_BAABAI010000029.1"/>
</dbReference>
<name>A0A7W7WW48_9PSEU</name>
<keyword evidence="3" id="KW-1185">Reference proteome</keyword>
<organism evidence="2 3">
    <name type="scientific">Saccharothrix violaceirubra</name>
    <dbReference type="NCBI Taxonomy" id="413306"/>
    <lineage>
        <taxon>Bacteria</taxon>
        <taxon>Bacillati</taxon>
        <taxon>Actinomycetota</taxon>
        <taxon>Actinomycetes</taxon>
        <taxon>Pseudonocardiales</taxon>
        <taxon>Pseudonocardiaceae</taxon>
        <taxon>Saccharothrix</taxon>
    </lineage>
</organism>
<sequence length="368" mass="39012">MRRGVSTVATAVVLLCGSQVVAVAAGAVAVPLEPPPGNTWTWLAGIDDTGTILGQSRYDPAWPRTVVWPPTGGFRELGEGDPVAVSRDGRVLWQDRAGRALVWQRGTTVEIPKPATARDVGPNAINSAGDVVLAYREPGQDEWENVGVARQGRFRVLEFPSDDALGLADLITDDGTVYGRLAFDGGRDRPVRCGRDGVCRWLPLPPGVGSATVSSANDEYAVGTGDRDGWSVPLRWQGNTVVRLPTGDSPGGVATSVNRAGDVAGSTTRPDGTPHAVLWRHGALVDFDGYDKPSGAVAINERGQVLVSRGRYDEPRRSYVWHAGTFVELPALAPGEGAEAAGFNNTGTAYGVSVAPDGKRRPTRWTFP</sequence>
<evidence type="ECO:0000313" key="3">
    <source>
        <dbReference type="Proteomes" id="UP000542674"/>
    </source>
</evidence>
<accession>A0A7W7WW48</accession>
<evidence type="ECO:0000313" key="2">
    <source>
        <dbReference type="EMBL" id="MBB4965597.1"/>
    </source>
</evidence>
<dbReference type="AlphaFoldDB" id="A0A7W7WW48"/>
<evidence type="ECO:0000256" key="1">
    <source>
        <dbReference type="SAM" id="SignalP"/>
    </source>
</evidence>